<dbReference type="RefSeq" id="WP_192024751.1">
    <property type="nucleotide sequence ID" value="NZ_JACYTN010000004.1"/>
</dbReference>
<name>A0ABR9AW93_9BACL</name>
<gene>
    <name evidence="1" type="ORF">IFO66_08560</name>
</gene>
<organism evidence="1 2">
    <name type="scientific">Paenibacillus arenosi</name>
    <dbReference type="NCBI Taxonomy" id="2774142"/>
    <lineage>
        <taxon>Bacteria</taxon>
        <taxon>Bacillati</taxon>
        <taxon>Bacillota</taxon>
        <taxon>Bacilli</taxon>
        <taxon>Bacillales</taxon>
        <taxon>Paenibacillaceae</taxon>
        <taxon>Paenibacillus</taxon>
    </lineage>
</organism>
<evidence type="ECO:0000313" key="2">
    <source>
        <dbReference type="Proteomes" id="UP000634529"/>
    </source>
</evidence>
<dbReference type="Proteomes" id="UP000634529">
    <property type="component" value="Unassembled WGS sequence"/>
</dbReference>
<evidence type="ECO:0008006" key="3">
    <source>
        <dbReference type="Google" id="ProtNLM"/>
    </source>
</evidence>
<protein>
    <recommendedName>
        <fullName evidence="3">DUF2612 domain-containing protein</fullName>
    </recommendedName>
</protein>
<evidence type="ECO:0000313" key="1">
    <source>
        <dbReference type="EMBL" id="MBD8498363.1"/>
    </source>
</evidence>
<dbReference type="EMBL" id="JACYTN010000004">
    <property type="protein sequence ID" value="MBD8498363.1"/>
    <property type="molecule type" value="Genomic_DNA"/>
</dbReference>
<proteinExistence type="predicted"/>
<comment type="caution">
    <text evidence="1">The sequence shown here is derived from an EMBL/GenBank/DDBJ whole genome shotgun (WGS) entry which is preliminary data.</text>
</comment>
<accession>A0ABR9AW93</accession>
<sequence length="213" mass="23095">MFKLPDVMSLLPEVIAKEGSSRFGALVEVWLKQMNDIAETVRVMSEWKAIDKAEGVTLDDIGGNVGQPRGQATDEVYRMLLRSKLARMNANGSLDSVIQVLALALQAKPHEFRLTEQHSDPVEPEPAAVHVSSVPYEKLNSAGLSPAQFVALVERLVAAGVRVSRVELTGTFSLATIVDQLEVNEHGLGDEAMIQGGTLGDMYVPGNDYDLPI</sequence>
<reference evidence="1 2" key="1">
    <citation type="submission" date="2020-09" db="EMBL/GenBank/DDBJ databases">
        <title>Paenibacillus sp. CAU 1523 isolated from sand of Haeundae Beach.</title>
        <authorList>
            <person name="Kim W."/>
        </authorList>
    </citation>
    <scope>NUCLEOTIDE SEQUENCE [LARGE SCALE GENOMIC DNA]</scope>
    <source>
        <strain evidence="1 2">CAU 1523</strain>
    </source>
</reference>
<keyword evidence="2" id="KW-1185">Reference proteome</keyword>